<dbReference type="EMBL" id="JBEAFC010000005">
    <property type="protein sequence ID" value="KAL1557179.1"/>
    <property type="molecule type" value="Genomic_DNA"/>
</dbReference>
<keyword evidence="2" id="KW-1185">Reference proteome</keyword>
<evidence type="ECO:0000313" key="1">
    <source>
        <dbReference type="EMBL" id="KAL1557179.1"/>
    </source>
</evidence>
<sequence length="80" mass="8786">MRRCASRAISASVGSLQPPAIVVSVVRAAGLRCSLTVYRCSRSAVLPIFVSAIRRRSENCEPHLRFKAAGQGRAFERQKQ</sequence>
<organism evidence="1 2">
    <name type="scientific">Salvia divinorum</name>
    <name type="common">Maria pastora</name>
    <name type="synonym">Diviner's sage</name>
    <dbReference type="NCBI Taxonomy" id="28513"/>
    <lineage>
        <taxon>Eukaryota</taxon>
        <taxon>Viridiplantae</taxon>
        <taxon>Streptophyta</taxon>
        <taxon>Embryophyta</taxon>
        <taxon>Tracheophyta</taxon>
        <taxon>Spermatophyta</taxon>
        <taxon>Magnoliopsida</taxon>
        <taxon>eudicotyledons</taxon>
        <taxon>Gunneridae</taxon>
        <taxon>Pentapetalae</taxon>
        <taxon>asterids</taxon>
        <taxon>lamiids</taxon>
        <taxon>Lamiales</taxon>
        <taxon>Lamiaceae</taxon>
        <taxon>Nepetoideae</taxon>
        <taxon>Mentheae</taxon>
        <taxon>Salviinae</taxon>
        <taxon>Salvia</taxon>
        <taxon>Salvia subgen. Calosphace</taxon>
    </lineage>
</organism>
<name>A0ABD1HL46_SALDI</name>
<dbReference type="AlphaFoldDB" id="A0ABD1HL46"/>
<gene>
    <name evidence="1" type="ORF">AAHA92_12699</name>
</gene>
<evidence type="ECO:0000313" key="2">
    <source>
        <dbReference type="Proteomes" id="UP001567538"/>
    </source>
</evidence>
<comment type="caution">
    <text evidence="1">The sequence shown here is derived from an EMBL/GenBank/DDBJ whole genome shotgun (WGS) entry which is preliminary data.</text>
</comment>
<protein>
    <submittedName>
        <fullName evidence="1">Uncharacterized protein</fullName>
    </submittedName>
</protein>
<proteinExistence type="predicted"/>
<accession>A0ABD1HL46</accession>
<reference evidence="1 2" key="1">
    <citation type="submission" date="2024-06" db="EMBL/GenBank/DDBJ databases">
        <title>A chromosome level genome sequence of Diviner's sage (Salvia divinorum).</title>
        <authorList>
            <person name="Ford S.A."/>
            <person name="Ro D.-K."/>
            <person name="Ness R.W."/>
            <person name="Phillips M.A."/>
        </authorList>
    </citation>
    <scope>NUCLEOTIDE SEQUENCE [LARGE SCALE GENOMIC DNA]</scope>
    <source>
        <strain evidence="1">SAF-2024a</strain>
        <tissue evidence="1">Leaf</tissue>
    </source>
</reference>
<dbReference type="Proteomes" id="UP001567538">
    <property type="component" value="Unassembled WGS sequence"/>
</dbReference>